<dbReference type="CDD" id="cd07045">
    <property type="entry name" value="BMC_CcmK_like"/>
    <property type="match status" value="1"/>
</dbReference>
<comment type="subcellular location">
    <subcellularLocation>
        <location evidence="1">Bacterial microcompartment</location>
    </subcellularLocation>
</comment>
<feature type="domain" description="BMC" evidence="4">
    <location>
        <begin position="6"/>
        <end position="92"/>
    </location>
</feature>
<dbReference type="RefSeq" id="WP_042685553.1">
    <property type="nucleotide sequence ID" value="NZ_AFCE01000150.1"/>
</dbReference>
<dbReference type="GO" id="GO:0031469">
    <property type="term" value="C:bacterial microcompartment"/>
    <property type="evidence" value="ECO:0007669"/>
    <property type="project" value="UniProtKB-SubCell"/>
</dbReference>
<comment type="similarity">
    <text evidence="3">Belongs to the bacterial microcompartments protein family.</text>
</comment>
<proteinExistence type="inferred from homology"/>
<dbReference type="InterPro" id="IPR000249">
    <property type="entry name" value="BMC_dom"/>
</dbReference>
<evidence type="ECO:0000256" key="3">
    <source>
        <dbReference type="PROSITE-ProRule" id="PRU01278"/>
    </source>
</evidence>
<evidence type="ECO:0000256" key="2">
    <source>
        <dbReference type="ARBA" id="ARBA00024446"/>
    </source>
</evidence>
<evidence type="ECO:0000259" key="4">
    <source>
        <dbReference type="PROSITE" id="PS51930"/>
    </source>
</evidence>
<accession>A0A8X8I9Z0</accession>
<reference evidence="5 6" key="1">
    <citation type="journal article" date="2020" name="Extremophiles">
        <title>Genomic analysis of Caldalkalibacillus thermarum TA2.A1 reveals aerobic alkaliphilic metabolism and evolutionary hallmarks linking alkaliphilic bacteria and plant life.</title>
        <authorList>
            <person name="de Jong S.I."/>
            <person name="van den Broek M.A."/>
            <person name="Merkel A.Y."/>
            <person name="de la Torre Cortes P."/>
            <person name="Kalamorz F."/>
            <person name="Cook G.M."/>
            <person name="van Loosdrecht M.C.M."/>
            <person name="McMillan D.G.G."/>
        </authorList>
    </citation>
    <scope>NUCLEOTIDE SEQUENCE [LARGE SCALE GENOMIC DNA]</scope>
    <source>
        <strain evidence="5 6">TA2.A1</strain>
    </source>
</reference>
<dbReference type="KEGG" id="cthu:HUR95_02340"/>
<organism evidence="5 6">
    <name type="scientific">Caldalkalibacillus thermarum (strain TA2.A1)</name>
    <dbReference type="NCBI Taxonomy" id="986075"/>
    <lineage>
        <taxon>Bacteria</taxon>
        <taxon>Bacillati</taxon>
        <taxon>Bacillota</taxon>
        <taxon>Bacilli</taxon>
        <taxon>Bacillales</taxon>
        <taxon>Bacillaceae</taxon>
        <taxon>Caldalkalibacillus</taxon>
    </lineage>
</organism>
<dbReference type="InterPro" id="IPR050575">
    <property type="entry name" value="BMC_shell"/>
</dbReference>
<protein>
    <submittedName>
        <fullName evidence="5">BMC domain-containing protein</fullName>
    </submittedName>
</protein>
<dbReference type="PROSITE" id="PS51930">
    <property type="entry name" value="BMC_2"/>
    <property type="match status" value="1"/>
</dbReference>
<keyword evidence="6" id="KW-1185">Reference proteome</keyword>
<dbReference type="AlphaFoldDB" id="A0A8X8I9Z0"/>
<dbReference type="OrthoDB" id="9812608at2"/>
<dbReference type="SUPFAM" id="SSF143414">
    <property type="entry name" value="CcmK-like"/>
    <property type="match status" value="1"/>
</dbReference>
<evidence type="ECO:0000256" key="1">
    <source>
        <dbReference type="ARBA" id="ARBA00024322"/>
    </source>
</evidence>
<dbReference type="Gene3D" id="3.30.70.1710">
    <property type="match status" value="1"/>
</dbReference>
<dbReference type="InterPro" id="IPR037233">
    <property type="entry name" value="CcmK-like_sf"/>
</dbReference>
<dbReference type="SMART" id="SM00877">
    <property type="entry name" value="BMC"/>
    <property type="match status" value="1"/>
</dbReference>
<dbReference type="PANTHER" id="PTHR33941">
    <property type="entry name" value="PROPANEDIOL UTILIZATION PROTEIN PDUA"/>
    <property type="match status" value="1"/>
</dbReference>
<evidence type="ECO:0000313" key="5">
    <source>
        <dbReference type="EMBL" id="QZT34273.1"/>
    </source>
</evidence>
<dbReference type="InterPro" id="IPR044872">
    <property type="entry name" value="CcmK/CsoS1_BMC"/>
</dbReference>
<sequence>MRKYEALGVIETQYFTCAVELLDHMCKTANVDFLASERYLGGGLVTVIVGGGIADVTRAVEAAQQLGQRLGNALKMALVITNPHPEILKFIPPVQQEQVKGQLSTAIESQAKQVKED</sequence>
<dbReference type="EMBL" id="CP082237">
    <property type="protein sequence ID" value="QZT34273.1"/>
    <property type="molecule type" value="Genomic_DNA"/>
</dbReference>
<evidence type="ECO:0000313" key="6">
    <source>
        <dbReference type="Proteomes" id="UP000825179"/>
    </source>
</evidence>
<gene>
    <name evidence="5" type="ORF">HUR95_02340</name>
</gene>
<name>A0A8X8I9Z0_CALTT</name>
<dbReference type="Pfam" id="PF00936">
    <property type="entry name" value="BMC"/>
    <property type="match status" value="1"/>
</dbReference>
<dbReference type="Proteomes" id="UP000825179">
    <property type="component" value="Chromosome"/>
</dbReference>
<dbReference type="PANTHER" id="PTHR33941:SF11">
    <property type="entry name" value="BACTERIAL MICROCOMPARTMENT SHELL PROTEIN PDUJ"/>
    <property type="match status" value="1"/>
</dbReference>
<keyword evidence="2" id="KW-1283">Bacterial microcompartment</keyword>